<evidence type="ECO:0000313" key="2">
    <source>
        <dbReference type="EMBL" id="KAF9065795.1"/>
    </source>
</evidence>
<proteinExistence type="predicted"/>
<dbReference type="Gene3D" id="2.60.120.10">
    <property type="entry name" value="Jelly Rolls"/>
    <property type="match status" value="1"/>
</dbReference>
<protein>
    <submittedName>
        <fullName evidence="2">Uncharacterized protein</fullName>
    </submittedName>
</protein>
<reference evidence="2" key="1">
    <citation type="submission" date="2020-11" db="EMBL/GenBank/DDBJ databases">
        <authorList>
            <consortium name="DOE Joint Genome Institute"/>
            <person name="Ahrendt S."/>
            <person name="Riley R."/>
            <person name="Andreopoulos W."/>
            <person name="Labutti K."/>
            <person name="Pangilinan J."/>
            <person name="Ruiz-Duenas F.J."/>
            <person name="Barrasa J.M."/>
            <person name="Sanchez-Garcia M."/>
            <person name="Camarero S."/>
            <person name="Miyauchi S."/>
            <person name="Serrano A."/>
            <person name="Linde D."/>
            <person name="Babiker R."/>
            <person name="Drula E."/>
            <person name="Ayuso-Fernandez I."/>
            <person name="Pacheco R."/>
            <person name="Padilla G."/>
            <person name="Ferreira P."/>
            <person name="Barriuso J."/>
            <person name="Kellner H."/>
            <person name="Castanera R."/>
            <person name="Alfaro M."/>
            <person name="Ramirez L."/>
            <person name="Pisabarro A.G."/>
            <person name="Kuo A."/>
            <person name="Tritt A."/>
            <person name="Lipzen A."/>
            <person name="He G."/>
            <person name="Yan M."/>
            <person name="Ng V."/>
            <person name="Cullen D."/>
            <person name="Martin F."/>
            <person name="Rosso M.-N."/>
            <person name="Henrissat B."/>
            <person name="Hibbett D."/>
            <person name="Martinez A.T."/>
            <person name="Grigoriev I.V."/>
        </authorList>
    </citation>
    <scope>NUCLEOTIDE SEQUENCE</scope>
    <source>
        <strain evidence="2">AH 40177</strain>
    </source>
</reference>
<evidence type="ECO:0000313" key="3">
    <source>
        <dbReference type="Proteomes" id="UP000772434"/>
    </source>
</evidence>
<organism evidence="2 3">
    <name type="scientific">Rhodocollybia butyracea</name>
    <dbReference type="NCBI Taxonomy" id="206335"/>
    <lineage>
        <taxon>Eukaryota</taxon>
        <taxon>Fungi</taxon>
        <taxon>Dikarya</taxon>
        <taxon>Basidiomycota</taxon>
        <taxon>Agaricomycotina</taxon>
        <taxon>Agaricomycetes</taxon>
        <taxon>Agaricomycetidae</taxon>
        <taxon>Agaricales</taxon>
        <taxon>Marasmiineae</taxon>
        <taxon>Omphalotaceae</taxon>
        <taxon>Rhodocollybia</taxon>
    </lineage>
</organism>
<dbReference type="InterPro" id="IPR014710">
    <property type="entry name" value="RmlC-like_jellyroll"/>
</dbReference>
<comment type="caution">
    <text evidence="2">The sequence shown here is derived from an EMBL/GenBank/DDBJ whole genome shotgun (WGS) entry which is preliminary data.</text>
</comment>
<feature type="region of interest" description="Disordered" evidence="1">
    <location>
        <begin position="1"/>
        <end position="20"/>
    </location>
</feature>
<keyword evidence="3" id="KW-1185">Reference proteome</keyword>
<dbReference type="AlphaFoldDB" id="A0A9P5PPU7"/>
<dbReference type="Proteomes" id="UP000772434">
    <property type="component" value="Unassembled WGS sequence"/>
</dbReference>
<gene>
    <name evidence="2" type="ORF">BDP27DRAFT_1404698</name>
</gene>
<name>A0A9P5PPU7_9AGAR</name>
<evidence type="ECO:0000256" key="1">
    <source>
        <dbReference type="SAM" id="MobiDB-lite"/>
    </source>
</evidence>
<dbReference type="EMBL" id="JADNRY010000098">
    <property type="protein sequence ID" value="KAF9065795.1"/>
    <property type="molecule type" value="Genomic_DNA"/>
</dbReference>
<sequence>MASLRAYHLPADSTSATDESQSVSVERLNAVGWKITSVPGGKDEIEQAAHKLAEELGFPVSKEGCKVPFHLDLEKHGATLEPEMVGLVSQAAEVQNSHISLSNEAFIALTGGTLSLDVEDVTTAVWIRFHLVTGMILRVPTGGRYRIDFHEQNRGATGIAYFKETISNHGLLVKDEIDNHPARHAYLSTRQT</sequence>
<accession>A0A9P5PPU7</accession>